<keyword evidence="2" id="KW-1185">Reference proteome</keyword>
<name>A0A916U0C7_9ACTN</name>
<dbReference type="EMBL" id="BMJH01000001">
    <property type="protein sequence ID" value="GGC55534.1"/>
    <property type="molecule type" value="Genomic_DNA"/>
</dbReference>
<gene>
    <name evidence="1" type="ORF">GCM10011410_04880</name>
</gene>
<evidence type="ECO:0000313" key="2">
    <source>
        <dbReference type="Proteomes" id="UP000641514"/>
    </source>
</evidence>
<organism evidence="1 2">
    <name type="scientific">Hoyosella rhizosphaerae</name>
    <dbReference type="NCBI Taxonomy" id="1755582"/>
    <lineage>
        <taxon>Bacteria</taxon>
        <taxon>Bacillati</taxon>
        <taxon>Actinomycetota</taxon>
        <taxon>Actinomycetes</taxon>
        <taxon>Mycobacteriales</taxon>
        <taxon>Hoyosellaceae</taxon>
        <taxon>Hoyosella</taxon>
    </lineage>
</organism>
<proteinExistence type="predicted"/>
<dbReference type="Pfam" id="PF09683">
    <property type="entry name" value="Lactococcin_972"/>
    <property type="match status" value="1"/>
</dbReference>
<dbReference type="AlphaFoldDB" id="A0A916U0C7"/>
<reference evidence="1" key="1">
    <citation type="journal article" date="2014" name="Int. J. Syst. Evol. Microbiol.">
        <title>Complete genome sequence of Corynebacterium casei LMG S-19264T (=DSM 44701T), isolated from a smear-ripened cheese.</title>
        <authorList>
            <consortium name="US DOE Joint Genome Institute (JGI-PGF)"/>
            <person name="Walter F."/>
            <person name="Albersmeier A."/>
            <person name="Kalinowski J."/>
            <person name="Ruckert C."/>
        </authorList>
    </citation>
    <scope>NUCLEOTIDE SEQUENCE</scope>
    <source>
        <strain evidence="1">CGMCC 1.15478</strain>
    </source>
</reference>
<reference evidence="1" key="2">
    <citation type="submission" date="2020-09" db="EMBL/GenBank/DDBJ databases">
        <authorList>
            <person name="Sun Q."/>
            <person name="Zhou Y."/>
        </authorList>
    </citation>
    <scope>NUCLEOTIDE SEQUENCE</scope>
    <source>
        <strain evidence="1">CGMCC 1.15478</strain>
    </source>
</reference>
<sequence>MGAVGVAAAAIVNVDGGTWNYGVSSSKVWSYYQHHQKEHRASVSNGDGNYQDSWWKAPGVEARAETYATWSGNKSYYDVR</sequence>
<dbReference type="InterPro" id="IPR006540">
    <property type="entry name" value="Lactococcin_972"/>
</dbReference>
<protein>
    <recommendedName>
        <fullName evidence="3">Lactococcin 972 family bacteriocin</fullName>
    </recommendedName>
</protein>
<dbReference type="Proteomes" id="UP000641514">
    <property type="component" value="Unassembled WGS sequence"/>
</dbReference>
<dbReference type="NCBIfam" id="TIGR01653">
    <property type="entry name" value="lactococcin_972"/>
    <property type="match status" value="1"/>
</dbReference>
<comment type="caution">
    <text evidence="1">The sequence shown here is derived from an EMBL/GenBank/DDBJ whole genome shotgun (WGS) entry which is preliminary data.</text>
</comment>
<evidence type="ECO:0000313" key="1">
    <source>
        <dbReference type="EMBL" id="GGC55534.1"/>
    </source>
</evidence>
<evidence type="ECO:0008006" key="3">
    <source>
        <dbReference type="Google" id="ProtNLM"/>
    </source>
</evidence>
<accession>A0A916U0C7</accession>
<dbReference type="Gene3D" id="2.60.40.2850">
    <property type="match status" value="1"/>
</dbReference>